<feature type="domain" description="BRCT" evidence="11">
    <location>
        <begin position="113"/>
        <end position="174"/>
    </location>
</feature>
<evidence type="ECO:0000313" key="13">
    <source>
        <dbReference type="Proteomes" id="UP000091820"/>
    </source>
</evidence>
<dbReference type="Gene3D" id="3.40.50.10190">
    <property type="entry name" value="BRCT domain"/>
    <property type="match status" value="1"/>
</dbReference>
<evidence type="ECO:0000256" key="4">
    <source>
        <dbReference type="ARBA" id="ARBA00022763"/>
    </source>
</evidence>
<feature type="compositionally biased region" description="Basic and acidic residues" evidence="9">
    <location>
        <begin position="423"/>
        <end position="440"/>
    </location>
</feature>
<dbReference type="Pfam" id="PF00533">
    <property type="entry name" value="BRCT"/>
    <property type="match status" value="1"/>
</dbReference>
<dbReference type="GO" id="GO:0030870">
    <property type="term" value="C:Mre11 complex"/>
    <property type="evidence" value="ECO:0007669"/>
    <property type="project" value="InterPro"/>
</dbReference>
<dbReference type="InterPro" id="IPR040227">
    <property type="entry name" value="Nibrin-rel"/>
</dbReference>
<dbReference type="STRING" id="37001.A0A1A9WLI0"/>
<proteinExistence type="inferred from homology"/>
<dbReference type="InterPro" id="IPR032429">
    <property type="entry name" value="Nibrin_BRCT2"/>
</dbReference>
<dbReference type="InterPro" id="IPR043014">
    <property type="entry name" value="Nibrin_BRCT2_sf"/>
</dbReference>
<dbReference type="FunFam" id="3.40.50.10980:FF:000001">
    <property type="entry name" value="Nibrin"/>
    <property type="match status" value="1"/>
</dbReference>
<evidence type="ECO:0000256" key="9">
    <source>
        <dbReference type="SAM" id="MobiDB-lite"/>
    </source>
</evidence>
<evidence type="ECO:0000256" key="5">
    <source>
        <dbReference type="ARBA" id="ARBA00023204"/>
    </source>
</evidence>
<dbReference type="AlphaFoldDB" id="A0A1A9WLI0"/>
<name>A0A1A9WLI0_9MUSC</name>
<keyword evidence="3" id="KW-0158">Chromosome</keyword>
<evidence type="ECO:0008006" key="14">
    <source>
        <dbReference type="Google" id="ProtNLM"/>
    </source>
</evidence>
<evidence type="ECO:0000256" key="6">
    <source>
        <dbReference type="ARBA" id="ARBA00023242"/>
    </source>
</evidence>
<dbReference type="InterPro" id="IPR008984">
    <property type="entry name" value="SMAD_FHA_dom_sf"/>
</dbReference>
<protein>
    <recommendedName>
        <fullName evidence="14">FHA domain-containing protein</fullName>
    </recommendedName>
</protein>
<dbReference type="Proteomes" id="UP000091820">
    <property type="component" value="Unassembled WGS sequence"/>
</dbReference>
<evidence type="ECO:0000313" key="12">
    <source>
        <dbReference type="EnsemblMetazoa" id="GBRI023976-PA"/>
    </source>
</evidence>
<dbReference type="GO" id="GO:0003684">
    <property type="term" value="F:damaged DNA binding"/>
    <property type="evidence" value="ECO:0007669"/>
    <property type="project" value="TreeGrafter"/>
</dbReference>
<dbReference type="CDD" id="cd17741">
    <property type="entry name" value="BRCT_nibrin"/>
    <property type="match status" value="1"/>
</dbReference>
<feature type="domain" description="FHA" evidence="10">
    <location>
        <begin position="22"/>
        <end position="72"/>
    </location>
</feature>
<dbReference type="GO" id="GO:0005694">
    <property type="term" value="C:chromosome"/>
    <property type="evidence" value="ECO:0007669"/>
    <property type="project" value="UniProtKB-SubCell"/>
</dbReference>
<comment type="similarity">
    <text evidence="8">Belongs to the Nibrin family.</text>
</comment>
<organism evidence="12 13">
    <name type="scientific">Glossina brevipalpis</name>
    <dbReference type="NCBI Taxonomy" id="37001"/>
    <lineage>
        <taxon>Eukaryota</taxon>
        <taxon>Metazoa</taxon>
        <taxon>Ecdysozoa</taxon>
        <taxon>Arthropoda</taxon>
        <taxon>Hexapoda</taxon>
        <taxon>Insecta</taxon>
        <taxon>Pterygota</taxon>
        <taxon>Neoptera</taxon>
        <taxon>Endopterygota</taxon>
        <taxon>Diptera</taxon>
        <taxon>Brachycera</taxon>
        <taxon>Muscomorpha</taxon>
        <taxon>Hippoboscoidea</taxon>
        <taxon>Glossinidae</taxon>
        <taxon>Glossina</taxon>
    </lineage>
</organism>
<keyword evidence="13" id="KW-1185">Reference proteome</keyword>
<evidence type="ECO:0000256" key="3">
    <source>
        <dbReference type="ARBA" id="ARBA00022454"/>
    </source>
</evidence>
<dbReference type="Pfam" id="PF00498">
    <property type="entry name" value="FHA"/>
    <property type="match status" value="1"/>
</dbReference>
<dbReference type="CDD" id="cd22667">
    <property type="entry name" value="FHA_NBN"/>
    <property type="match status" value="1"/>
</dbReference>
<dbReference type="PROSITE" id="PS50006">
    <property type="entry name" value="FHA_DOMAIN"/>
    <property type="match status" value="1"/>
</dbReference>
<dbReference type="InterPro" id="IPR000253">
    <property type="entry name" value="FHA_dom"/>
</dbReference>
<dbReference type="PANTHER" id="PTHR12162:SF0">
    <property type="entry name" value="NIBRIN"/>
    <property type="match status" value="1"/>
</dbReference>
<evidence type="ECO:0000259" key="10">
    <source>
        <dbReference type="PROSITE" id="PS50006"/>
    </source>
</evidence>
<reference evidence="12" key="2">
    <citation type="submission" date="2020-05" db="UniProtKB">
        <authorList>
            <consortium name="EnsemblMetazoa"/>
        </authorList>
    </citation>
    <scope>IDENTIFICATION</scope>
    <source>
        <strain evidence="12">IAEA</strain>
    </source>
</reference>
<dbReference type="SUPFAM" id="SSF52113">
    <property type="entry name" value="BRCT domain"/>
    <property type="match status" value="1"/>
</dbReference>
<comment type="subcellular location">
    <subcellularLocation>
        <location evidence="2">Chromosome</location>
    </subcellularLocation>
    <subcellularLocation>
        <location evidence="1">Nucleus</location>
    </subcellularLocation>
</comment>
<dbReference type="InterPro" id="IPR001357">
    <property type="entry name" value="BRCT_dom"/>
</dbReference>
<reference evidence="13" key="1">
    <citation type="submission" date="2014-03" db="EMBL/GenBank/DDBJ databases">
        <authorList>
            <person name="Aksoy S."/>
            <person name="Warren W."/>
            <person name="Wilson R.K."/>
        </authorList>
    </citation>
    <scope>NUCLEOTIDE SEQUENCE [LARGE SCALE GENOMIC DNA]</scope>
    <source>
        <strain evidence="13">IAEA</strain>
    </source>
</reference>
<dbReference type="SUPFAM" id="SSF49879">
    <property type="entry name" value="SMAD/FHA domain"/>
    <property type="match status" value="1"/>
</dbReference>
<dbReference type="VEuPathDB" id="VectorBase:GBRI023976"/>
<evidence type="ECO:0000256" key="1">
    <source>
        <dbReference type="ARBA" id="ARBA00004123"/>
    </source>
</evidence>
<dbReference type="Pfam" id="PF16508">
    <property type="entry name" value="NIBRIN_BRCT_II"/>
    <property type="match status" value="1"/>
</dbReference>
<keyword evidence="5" id="KW-0234">DNA repair</keyword>
<sequence>MWVLKNTYTGNYFYFIAEKIEYTVGRLDADLELINDNSVSRAHAIFQLVIKDKKDFQLQLKDVCSKYGTFYNEGIEKNVRLNKDEYLPLKADDRIRFGRFENVWKVKHKVLNIVTSSLTKIEQTEAEEVLGYFGGKVLEEWSNSCTHLIMNEASVTIKLLQALLNQKPIMTINYWKDLLKAIRDKKTSLPNIEHYRPCFDETFDLNCKPSRQTLFRGYTFIFLHRKHADIYGPLVQSAGATYKNINAGVQKALLLKKNVIVIEYTPSTQTQSSQTILSIADFLKSNGRRIIPEYEIGYAILHCVTERYCNPCYISTSESNFLMTMENAPRTVTIDLTDDNGSDFVIPETNESLMAANSHKAKNAVEQESMPSMCITETPLQDNKGKRKHKDIGNNQDDTDDDDLLKFPKKVRNTLQGGSEANTEERKQQQKEKAAQDAPKKFLGKPKKPSQINKTNEVVTGKTRKRSLIQVLVEDDDNDVNSDDLFNFGDKSTQSKQSAKKHCRDDDEGLFSFKDRENFNASESFCEDSNDLIPTEEFVTVAKKTSKIIQLPKPKILPRKVSVSNWLSSSSNDLKYEQKEEDTNSATEECQNLVELLKDAFQIDKISANNLAKNHLHTHYKYISTTKFPCVRAENGTINFKKFVKKYQAPQLKTTSIHLI</sequence>
<keyword evidence="6" id="KW-0539">Nucleus</keyword>
<dbReference type="Gene3D" id="3.40.50.10980">
    <property type="entry name" value="Nibrin, BRCT2 domain"/>
    <property type="match status" value="1"/>
</dbReference>
<dbReference type="SMART" id="SM00292">
    <property type="entry name" value="BRCT"/>
    <property type="match status" value="1"/>
</dbReference>
<dbReference type="Gene3D" id="2.60.200.20">
    <property type="match status" value="1"/>
</dbReference>
<dbReference type="GO" id="GO:0000724">
    <property type="term" value="P:double-strand break repair via homologous recombination"/>
    <property type="evidence" value="ECO:0007669"/>
    <property type="project" value="TreeGrafter"/>
</dbReference>
<dbReference type="EnsemblMetazoa" id="GBRI023976-RA">
    <property type="protein sequence ID" value="GBRI023976-PA"/>
    <property type="gene ID" value="GBRI023976"/>
</dbReference>
<dbReference type="PANTHER" id="PTHR12162">
    <property type="entry name" value="NIBRIN-RELATED"/>
    <property type="match status" value="1"/>
</dbReference>
<feature type="region of interest" description="Disordered" evidence="9">
    <location>
        <begin position="359"/>
        <end position="460"/>
    </location>
</feature>
<dbReference type="GO" id="GO:0007095">
    <property type="term" value="P:mitotic G2 DNA damage checkpoint signaling"/>
    <property type="evidence" value="ECO:0007669"/>
    <property type="project" value="InterPro"/>
</dbReference>
<accession>A0A1A9WLI0</accession>
<keyword evidence="4" id="KW-0227">DNA damage</keyword>
<evidence type="ECO:0000256" key="8">
    <source>
        <dbReference type="ARBA" id="ARBA00044757"/>
    </source>
</evidence>
<evidence type="ECO:0000256" key="2">
    <source>
        <dbReference type="ARBA" id="ARBA00004286"/>
    </source>
</evidence>
<evidence type="ECO:0000256" key="7">
    <source>
        <dbReference type="ARBA" id="ARBA00023306"/>
    </source>
</evidence>
<keyword evidence="7" id="KW-0131">Cell cycle</keyword>
<dbReference type="InterPro" id="IPR036420">
    <property type="entry name" value="BRCT_dom_sf"/>
</dbReference>
<evidence type="ECO:0000259" key="11">
    <source>
        <dbReference type="PROSITE" id="PS50172"/>
    </source>
</evidence>
<dbReference type="PROSITE" id="PS50172">
    <property type="entry name" value="BRCT"/>
    <property type="match status" value="1"/>
</dbReference>